<organism evidence="8 9">
    <name type="scientific">Marisediminitalea aggregata</name>
    <dbReference type="NCBI Taxonomy" id="634436"/>
    <lineage>
        <taxon>Bacteria</taxon>
        <taxon>Pseudomonadati</taxon>
        <taxon>Pseudomonadota</taxon>
        <taxon>Gammaproteobacteria</taxon>
        <taxon>Alteromonadales</taxon>
        <taxon>Alteromonadaceae</taxon>
        <taxon>Marisediminitalea</taxon>
    </lineage>
</organism>
<sequence length="959" mass="103769">MIKSKVSLAVLTALTTCALSTTAAAQTQPGEDNVELIQVRGIQGSLRQAAFQKQTSDVIQDSIVAEDIGKFPDQNVAESLQRITGVSISRVNGEGSQISVRSFGPEFNVVKLNDRTLATTTGSRSFDFQVLPSQLISGADVMKSPTADLSAGSIGAYVNIKTAKPLKQPGFHASATAKTNYHSLVKDATPELAGIISNTFDDDTWGVLVGVSFKENANRIDAYRTSHWNQYAGNGSGYGFPMDAADVLGEDGNPTTLAGSRGPGRSIFNMIDEDRERFGANVAVQWAPNDSFESTFDGLYTRLDREYLGSGLQVPNQTPRYTRAVISEEGTLLEATIADTDLEMNVVYGLQESTTTAFGYNGVYTGDRLVLEFDASYSKAETSFEGDDTTALHYTMFDADGVRQPSEILIDYHNDIPSLSTTGALDVTDISKVRAAWQRYAAEEAEDTVKEVKLDALYDIDAGPLVSVKAGAAYTKRNIAFSRFGTEFDPTSGGETWNGAGMWIGDGSTWGDNPATGALPASVLELSANNFMDGTGSGFPRQWVQIANHKAYREATQAYLEHAVANGDGWRGDIVNAGWDTVYPSPGGSYANDETMIALYSRFNFEGELGDYTWRGNLGARYVDIDNTARGTASTIDMLMINQESSNLPESVDNTATTSAKSSTVDTSESHFLPSANFMLNFENGYIVRLAAAQTITRPSLADAGVNVQETAGVDSPTVTIAGGNPYLKSYEVNQLDASVEYYADNGNAYSLAFFYKDISNFISTITTVGPWEGNISPELAAAYANLGQTVTYNSTRKENRDGGSVTGLEVGVLHNFDFLPGFGVQANYTYADSKDDSALPINLPSVVEPGSGLEGFAKNSYNLIAFYDKDAFQARVAYNWRDSFLSSRSGDGIQPEYNDAYGQLDASASYDINETFTVSLEAVNLTNETRLQYYGQRDRVSLVEMTGTRYYLGVRATF</sequence>
<evidence type="ECO:0000259" key="6">
    <source>
        <dbReference type="Pfam" id="PF00593"/>
    </source>
</evidence>
<dbReference type="GO" id="GO:0009279">
    <property type="term" value="C:cell outer membrane"/>
    <property type="evidence" value="ECO:0007669"/>
    <property type="project" value="UniProtKB-SubCell"/>
</dbReference>
<keyword evidence="3" id="KW-0998">Cell outer membrane</keyword>
<evidence type="ECO:0000256" key="4">
    <source>
        <dbReference type="RuleBase" id="RU003357"/>
    </source>
</evidence>
<dbReference type="Pfam" id="PF00593">
    <property type="entry name" value="TonB_dep_Rec_b-barrel"/>
    <property type="match status" value="1"/>
</dbReference>
<dbReference type="Pfam" id="PF07715">
    <property type="entry name" value="Plug"/>
    <property type="match status" value="1"/>
</dbReference>
<dbReference type="InterPro" id="IPR037066">
    <property type="entry name" value="Plug_dom_sf"/>
</dbReference>
<dbReference type="RefSeq" id="WP_073324428.1">
    <property type="nucleotide sequence ID" value="NZ_FQWD01000005.1"/>
</dbReference>
<dbReference type="InterPro" id="IPR010104">
    <property type="entry name" value="TonB_rcpt_bac"/>
</dbReference>
<keyword evidence="5" id="KW-0732">Signal</keyword>
<keyword evidence="9" id="KW-1185">Reference proteome</keyword>
<comment type="similarity">
    <text evidence="4">Belongs to the TonB-dependent receptor family.</text>
</comment>
<dbReference type="PANTHER" id="PTHR40980">
    <property type="entry name" value="PLUG DOMAIN-CONTAINING PROTEIN"/>
    <property type="match status" value="1"/>
</dbReference>
<dbReference type="Gene3D" id="2.170.130.10">
    <property type="entry name" value="TonB-dependent receptor, plug domain"/>
    <property type="match status" value="1"/>
</dbReference>
<evidence type="ECO:0000259" key="7">
    <source>
        <dbReference type="Pfam" id="PF07715"/>
    </source>
</evidence>
<evidence type="ECO:0000313" key="8">
    <source>
        <dbReference type="EMBL" id="SHG86225.1"/>
    </source>
</evidence>
<dbReference type="NCBIfam" id="TIGR01782">
    <property type="entry name" value="TonB-Xanth-Caul"/>
    <property type="match status" value="1"/>
</dbReference>
<evidence type="ECO:0000256" key="3">
    <source>
        <dbReference type="ARBA" id="ARBA00023237"/>
    </source>
</evidence>
<dbReference type="EMBL" id="FQWD01000005">
    <property type="protein sequence ID" value="SHG86225.1"/>
    <property type="molecule type" value="Genomic_DNA"/>
</dbReference>
<dbReference type="Proteomes" id="UP000184520">
    <property type="component" value="Unassembled WGS sequence"/>
</dbReference>
<protein>
    <submittedName>
        <fullName evidence="8">TonB-dependent receptor</fullName>
    </submittedName>
</protein>
<accession>A0A1M5N9Q5</accession>
<evidence type="ECO:0000313" key="9">
    <source>
        <dbReference type="Proteomes" id="UP000184520"/>
    </source>
</evidence>
<dbReference type="InterPro" id="IPR012910">
    <property type="entry name" value="Plug_dom"/>
</dbReference>
<evidence type="ECO:0000256" key="5">
    <source>
        <dbReference type="SAM" id="SignalP"/>
    </source>
</evidence>
<keyword evidence="8" id="KW-0675">Receptor</keyword>
<feature type="domain" description="TonB-dependent receptor-like beta-barrel" evidence="6">
    <location>
        <begin position="429"/>
        <end position="926"/>
    </location>
</feature>
<dbReference type="Gene3D" id="2.40.170.20">
    <property type="entry name" value="TonB-dependent receptor, beta-barrel domain"/>
    <property type="match status" value="1"/>
</dbReference>
<dbReference type="InterPro" id="IPR000531">
    <property type="entry name" value="Beta-barrel_TonB"/>
</dbReference>
<feature type="signal peptide" evidence="5">
    <location>
        <begin position="1"/>
        <end position="25"/>
    </location>
</feature>
<gene>
    <name evidence="8" type="ORF">SAMN05216361_3131</name>
</gene>
<evidence type="ECO:0000256" key="1">
    <source>
        <dbReference type="ARBA" id="ARBA00004442"/>
    </source>
</evidence>
<comment type="subcellular location">
    <subcellularLocation>
        <location evidence="1 4">Cell outer membrane</location>
    </subcellularLocation>
</comment>
<keyword evidence="2 4" id="KW-0472">Membrane</keyword>
<dbReference type="AlphaFoldDB" id="A0A1M5N9Q5"/>
<dbReference type="InterPro" id="IPR036942">
    <property type="entry name" value="Beta-barrel_TonB_sf"/>
</dbReference>
<dbReference type="STRING" id="634436.SAMN05216361_3131"/>
<evidence type="ECO:0000256" key="2">
    <source>
        <dbReference type="ARBA" id="ARBA00023136"/>
    </source>
</evidence>
<dbReference type="CDD" id="cd01347">
    <property type="entry name" value="ligand_gated_channel"/>
    <property type="match status" value="1"/>
</dbReference>
<dbReference type="PANTHER" id="PTHR40980:SF3">
    <property type="entry name" value="TONB-DEPENDENT RECEPTOR-LIKE BETA-BARREL DOMAIN-CONTAINING PROTEIN"/>
    <property type="match status" value="1"/>
</dbReference>
<feature type="chain" id="PRO_5013245951" evidence="5">
    <location>
        <begin position="26"/>
        <end position="959"/>
    </location>
</feature>
<name>A0A1M5N9Q5_9ALTE</name>
<dbReference type="SUPFAM" id="SSF56935">
    <property type="entry name" value="Porins"/>
    <property type="match status" value="1"/>
</dbReference>
<proteinExistence type="inferred from homology"/>
<feature type="domain" description="TonB-dependent receptor plug" evidence="7">
    <location>
        <begin position="57"/>
        <end position="155"/>
    </location>
</feature>
<keyword evidence="4" id="KW-0798">TonB box</keyword>
<reference evidence="9" key="1">
    <citation type="submission" date="2016-11" db="EMBL/GenBank/DDBJ databases">
        <authorList>
            <person name="Varghese N."/>
            <person name="Submissions S."/>
        </authorList>
    </citation>
    <scope>NUCLEOTIDE SEQUENCE [LARGE SCALE GENOMIC DNA]</scope>
    <source>
        <strain evidence="9">CGMCC 1.8995</strain>
    </source>
</reference>